<dbReference type="SUPFAM" id="SSF48179">
    <property type="entry name" value="6-phosphogluconate dehydrogenase C-terminal domain-like"/>
    <property type="match status" value="1"/>
</dbReference>
<feature type="domain" description="Ketopantoate reductase C-terminal" evidence="8">
    <location>
        <begin position="213"/>
        <end position="331"/>
    </location>
</feature>
<evidence type="ECO:0000256" key="5">
    <source>
        <dbReference type="ARBA" id="ARBA00032024"/>
    </source>
</evidence>
<dbReference type="GO" id="GO:0008677">
    <property type="term" value="F:2-dehydropantoate 2-reductase activity"/>
    <property type="evidence" value="ECO:0007669"/>
    <property type="project" value="UniProtKB-EC"/>
</dbReference>
<dbReference type="Proteomes" id="UP000069935">
    <property type="component" value="Chromosome 6"/>
</dbReference>
<reference evidence="9 10" key="2">
    <citation type="journal article" date="2016" name="Genome Announc.">
        <title>Complete Genome Sequence of a Strain of Azospirillum thiophilum Isolated from a Sulfide Spring.</title>
        <authorList>
            <person name="Fomenkov A."/>
            <person name="Vincze T."/>
            <person name="Grabovich M."/>
            <person name="Anton B.P."/>
            <person name="Dubinina G."/>
            <person name="Orlova M."/>
            <person name="Belousova E."/>
            <person name="Roberts R.J."/>
        </authorList>
    </citation>
    <scope>NUCLEOTIDE SEQUENCE [LARGE SCALE GENOMIC DNA]</scope>
    <source>
        <strain evidence="9 10">BV-S</strain>
    </source>
</reference>
<dbReference type="RefSeq" id="WP_045585163.1">
    <property type="nucleotide sequence ID" value="NZ_CP012406.1"/>
</dbReference>
<dbReference type="Pfam" id="PF08546">
    <property type="entry name" value="ApbA_C"/>
    <property type="match status" value="1"/>
</dbReference>
<dbReference type="Pfam" id="PF02558">
    <property type="entry name" value="ApbA"/>
    <property type="match status" value="1"/>
</dbReference>
<dbReference type="InterPro" id="IPR013332">
    <property type="entry name" value="KPR_N"/>
</dbReference>
<evidence type="ECO:0000256" key="3">
    <source>
        <dbReference type="ARBA" id="ARBA00019465"/>
    </source>
</evidence>
<feature type="domain" description="Ketopantoate reductase N-terminal" evidence="7">
    <location>
        <begin position="19"/>
        <end position="185"/>
    </location>
</feature>
<keyword evidence="4" id="KW-0566">Pantothenate biosynthesis</keyword>
<dbReference type="EC" id="1.1.1.169" evidence="2"/>
<accession>A0AAC8W4V6</accession>
<evidence type="ECO:0000313" key="10">
    <source>
        <dbReference type="Proteomes" id="UP000069935"/>
    </source>
</evidence>
<name>A0AAC8W4V6_9PROT</name>
<dbReference type="AlphaFoldDB" id="A0AAC8W4V6"/>
<evidence type="ECO:0000256" key="4">
    <source>
        <dbReference type="ARBA" id="ARBA00022655"/>
    </source>
</evidence>
<organism evidence="9 10">
    <name type="scientific">Azospirillum thiophilum</name>
    <dbReference type="NCBI Taxonomy" id="528244"/>
    <lineage>
        <taxon>Bacteria</taxon>
        <taxon>Pseudomonadati</taxon>
        <taxon>Pseudomonadota</taxon>
        <taxon>Alphaproteobacteria</taxon>
        <taxon>Rhodospirillales</taxon>
        <taxon>Azospirillaceae</taxon>
        <taxon>Azospirillum</taxon>
    </lineage>
</organism>
<dbReference type="GO" id="GO:0015940">
    <property type="term" value="P:pantothenate biosynthetic process"/>
    <property type="evidence" value="ECO:0007669"/>
    <property type="project" value="UniProtKB-KW"/>
</dbReference>
<comment type="catalytic activity">
    <reaction evidence="6">
        <text>(R)-pantoate + NADP(+) = 2-dehydropantoate + NADPH + H(+)</text>
        <dbReference type="Rhea" id="RHEA:16233"/>
        <dbReference type="ChEBI" id="CHEBI:11561"/>
        <dbReference type="ChEBI" id="CHEBI:15378"/>
        <dbReference type="ChEBI" id="CHEBI:15980"/>
        <dbReference type="ChEBI" id="CHEBI:57783"/>
        <dbReference type="ChEBI" id="CHEBI:58349"/>
        <dbReference type="EC" id="1.1.1.169"/>
    </reaction>
</comment>
<proteinExistence type="predicted"/>
<gene>
    <name evidence="9" type="ORF">AL072_30285</name>
</gene>
<evidence type="ECO:0000256" key="6">
    <source>
        <dbReference type="ARBA" id="ARBA00048793"/>
    </source>
</evidence>
<dbReference type="KEGG" id="ati:AL072_30285"/>
<dbReference type="InterPro" id="IPR008927">
    <property type="entry name" value="6-PGluconate_DH-like_C_sf"/>
</dbReference>
<dbReference type="SUPFAM" id="SSF51735">
    <property type="entry name" value="NAD(P)-binding Rossmann-fold domains"/>
    <property type="match status" value="1"/>
</dbReference>
<evidence type="ECO:0000313" key="9">
    <source>
        <dbReference type="EMBL" id="ALG75214.1"/>
    </source>
</evidence>
<evidence type="ECO:0000259" key="7">
    <source>
        <dbReference type="Pfam" id="PF02558"/>
    </source>
</evidence>
<evidence type="ECO:0000259" key="8">
    <source>
        <dbReference type="Pfam" id="PF08546"/>
    </source>
</evidence>
<protein>
    <recommendedName>
        <fullName evidence="3">2-dehydropantoate 2-reductase</fullName>
        <ecNumber evidence="2">1.1.1.169</ecNumber>
    </recommendedName>
    <alternativeName>
        <fullName evidence="5">Ketopantoate reductase</fullName>
    </alternativeName>
</protein>
<comment type="pathway">
    <text evidence="1">Cofactor biosynthesis; (R)-pantothenate biosynthesis; (R)-pantoate from 3-methyl-2-oxobutanoate: step 2/2.</text>
</comment>
<evidence type="ECO:0000256" key="2">
    <source>
        <dbReference type="ARBA" id="ARBA00013014"/>
    </source>
</evidence>
<sequence length="343" mass="36390">MTDPDWREHPDAGHGHWHVGIAGAGAIGTTLAVRIARAGHRVGVLARGTTLEVIRQDGLHLTDREGEHHVRVEAGPADGLGQPGLLFLCAKAQDLLPLVRSARPMIGPQTLVVPVVNGIPWWYFEGEGGRHQGRAVRSVDPDGELKGLVPLDRVIGAIAYITAERMAPGVARSFNPLKLILGEIDHRPSDRLARTAAMLSACGIQTQASGRVRDPLWTKVIANLSSNPLSVVSGATLQDIYGDPSLSQIARQMLSEALLTAAAYGARIELDPASLLAMGAGMGPVKTSMLQDFEKGLPLELSAICEAVIELAELQGLSMPLTRNIAILARFKSDSALRAAAGL</sequence>
<dbReference type="EMBL" id="CP012406">
    <property type="protein sequence ID" value="ALG75214.1"/>
    <property type="molecule type" value="Genomic_DNA"/>
</dbReference>
<reference evidence="10" key="1">
    <citation type="submission" date="2015-08" db="EMBL/GenBank/DDBJ databases">
        <title>Complete Genome Sequence of Azospirillum thiophilum BV-S.</title>
        <authorList>
            <person name="Fomenkov A."/>
            <person name="Vincze T."/>
            <person name="Grabovich M."/>
            <person name="Dubinina G."/>
            <person name="Orlova M."/>
            <person name="Belousova E."/>
            <person name="Roberts R.J."/>
        </authorList>
    </citation>
    <scope>NUCLEOTIDE SEQUENCE [LARGE SCALE GENOMIC DNA]</scope>
    <source>
        <strain evidence="10">BV-S</strain>
    </source>
</reference>
<dbReference type="Gene3D" id="1.10.1040.10">
    <property type="entry name" value="N-(1-d-carboxylethyl)-l-norvaline Dehydrogenase, domain 2"/>
    <property type="match status" value="1"/>
</dbReference>
<dbReference type="InterPro" id="IPR051402">
    <property type="entry name" value="KPR-Related"/>
</dbReference>
<dbReference type="GO" id="GO:0005737">
    <property type="term" value="C:cytoplasm"/>
    <property type="evidence" value="ECO:0007669"/>
    <property type="project" value="TreeGrafter"/>
</dbReference>
<dbReference type="PANTHER" id="PTHR21708">
    <property type="entry name" value="PROBABLE 2-DEHYDROPANTOATE 2-REDUCTASE"/>
    <property type="match status" value="1"/>
</dbReference>
<evidence type="ECO:0000256" key="1">
    <source>
        <dbReference type="ARBA" id="ARBA00004994"/>
    </source>
</evidence>
<dbReference type="InterPro" id="IPR036291">
    <property type="entry name" value="NAD(P)-bd_dom_sf"/>
</dbReference>
<dbReference type="PANTHER" id="PTHR21708:SF45">
    <property type="entry name" value="2-DEHYDROPANTOATE 2-REDUCTASE"/>
    <property type="match status" value="1"/>
</dbReference>
<keyword evidence="10" id="KW-1185">Reference proteome</keyword>
<dbReference type="Gene3D" id="3.40.50.720">
    <property type="entry name" value="NAD(P)-binding Rossmann-like Domain"/>
    <property type="match status" value="1"/>
</dbReference>
<dbReference type="NCBIfam" id="NF005089">
    <property type="entry name" value="PRK06522.1-4"/>
    <property type="match status" value="1"/>
</dbReference>
<dbReference type="InterPro" id="IPR013328">
    <property type="entry name" value="6PGD_dom2"/>
</dbReference>
<dbReference type="InterPro" id="IPR013752">
    <property type="entry name" value="KPA_reductase"/>
</dbReference>